<comment type="caution">
    <text evidence="2">The sequence shown here is derived from an EMBL/GenBank/DDBJ whole genome shotgun (WGS) entry which is preliminary data.</text>
</comment>
<dbReference type="SUPFAM" id="SSF53756">
    <property type="entry name" value="UDP-Glycosyltransferase/glycogen phosphorylase"/>
    <property type="match status" value="1"/>
</dbReference>
<dbReference type="InterPro" id="IPR001296">
    <property type="entry name" value="Glyco_trans_1"/>
</dbReference>
<dbReference type="AlphaFoldDB" id="M7DCL0"/>
<dbReference type="PATRIC" id="fig|1288826.3.peg.1164"/>
<sequence>MNILIITPALRGSRAGNRATAERWQRLLGTAGHDVRVITEYRGEACDLFIALHAWRSREAIAAFRADWPDLPLIVVLTGTDVYQHQRLYPEDTLASMEAATALIGLHDRVGQDIPVHLRGRLVTLRQSAALPIRRSEPPSDAFQVCVIGHLREEKDSLRAAKAARKMPPESRIRVVCAGKPHNEQWQAAVAAEVAENDRFQWVGELGEADTAALLTGSHVMVISSIMEGGANVVSEACRAGVPVVASDIPGNRGLLGDDYEGYFPVGDEAALADLLWRAEREPSFLDRLNEQVSRLAPRFTPEMEQKSLEQALALAGERCSSGRRVNPEG</sequence>
<name>M7DCL0_9GAMM</name>
<dbReference type="eggNOG" id="COG0438">
    <property type="taxonomic scope" value="Bacteria"/>
</dbReference>
<reference evidence="2 3" key="1">
    <citation type="journal article" date="2013" name="Genome Announc.">
        <title>Genome Sequence of Hydrothermal Arsenic-Respiring Bacterium Marinobacter santoriniensis NKSG1T.</title>
        <authorList>
            <person name="Handley K.M."/>
            <person name="Upton M."/>
            <person name="Beatson S.A."/>
            <person name="Hery M."/>
            <person name="Lloyd J.R."/>
        </authorList>
    </citation>
    <scope>NUCLEOTIDE SEQUENCE [LARGE SCALE GENOMIC DNA]</scope>
    <source>
        <strain evidence="2 3">NKSG1</strain>
    </source>
</reference>
<feature type="domain" description="Glycosyl transferase family 1" evidence="1">
    <location>
        <begin position="136"/>
        <end position="292"/>
    </location>
</feature>
<dbReference type="OrthoDB" id="8563324at2"/>
<dbReference type="GO" id="GO:0016757">
    <property type="term" value="F:glycosyltransferase activity"/>
    <property type="evidence" value="ECO:0007669"/>
    <property type="project" value="InterPro"/>
</dbReference>
<dbReference type="InterPro" id="IPR027627">
    <property type="entry name" value="Glycosyltransferase_put"/>
</dbReference>
<dbReference type="RefSeq" id="WP_008938350.1">
    <property type="nucleotide sequence ID" value="NZ_APAT01000015.1"/>
</dbReference>
<dbReference type="PANTHER" id="PTHR46660">
    <property type="match status" value="1"/>
</dbReference>
<dbReference type="EMBL" id="APAT01000015">
    <property type="protein sequence ID" value="EMP55402.1"/>
    <property type="molecule type" value="Genomic_DNA"/>
</dbReference>
<accession>M7DCL0</accession>
<gene>
    <name evidence="2" type="ORF">MSNKSG1_06013</name>
</gene>
<dbReference type="NCBIfam" id="TIGR04348">
    <property type="entry name" value="selenoneine biosynthesis selenosugar synthase SenB"/>
    <property type="match status" value="1"/>
</dbReference>
<dbReference type="InterPro" id="IPR052622">
    <property type="entry name" value="Glycosyltransferase_G1"/>
</dbReference>
<dbReference type="PANTHER" id="PTHR46660:SF2">
    <property type="entry name" value="GLYCOSYLTRANSFERASE 1 DOMAIN-CONTAINING PROTEIN 1"/>
    <property type="match status" value="1"/>
</dbReference>
<dbReference type="CDD" id="cd03801">
    <property type="entry name" value="GT4_PimA-like"/>
    <property type="match status" value="1"/>
</dbReference>
<evidence type="ECO:0000313" key="2">
    <source>
        <dbReference type="EMBL" id="EMP55402.1"/>
    </source>
</evidence>
<dbReference type="Pfam" id="PF00534">
    <property type="entry name" value="Glycos_transf_1"/>
    <property type="match status" value="1"/>
</dbReference>
<evidence type="ECO:0000313" key="3">
    <source>
        <dbReference type="Proteomes" id="UP000011960"/>
    </source>
</evidence>
<dbReference type="Proteomes" id="UP000011960">
    <property type="component" value="Unassembled WGS sequence"/>
</dbReference>
<keyword evidence="2" id="KW-0808">Transferase</keyword>
<organism evidence="2 3">
    <name type="scientific">Marinobacter santoriniensis NKSG1</name>
    <dbReference type="NCBI Taxonomy" id="1288826"/>
    <lineage>
        <taxon>Bacteria</taxon>
        <taxon>Pseudomonadati</taxon>
        <taxon>Pseudomonadota</taxon>
        <taxon>Gammaproteobacteria</taxon>
        <taxon>Pseudomonadales</taxon>
        <taxon>Marinobacteraceae</taxon>
        <taxon>Marinobacter</taxon>
    </lineage>
</organism>
<keyword evidence="3" id="KW-1185">Reference proteome</keyword>
<evidence type="ECO:0000259" key="1">
    <source>
        <dbReference type="Pfam" id="PF00534"/>
    </source>
</evidence>
<proteinExistence type="predicted"/>
<dbReference type="STRING" id="1288826.MSNKSG1_06013"/>
<dbReference type="Gene3D" id="3.40.50.2000">
    <property type="entry name" value="Glycogen Phosphorylase B"/>
    <property type="match status" value="1"/>
</dbReference>
<protein>
    <submittedName>
        <fullName evidence="2">Glycosyltransferase</fullName>
    </submittedName>
</protein>